<dbReference type="PANTHER" id="PTHR10773">
    <property type="entry name" value="DNA-DIRECTED RNA POLYMERASES I, II, AND III SUBUNIT RPABC2"/>
    <property type="match status" value="1"/>
</dbReference>
<feature type="non-terminal residue" evidence="2">
    <location>
        <position position="162"/>
    </location>
</feature>
<sequence>MVSETDSESDQENEVVVGRKRVKRESEWKRNTKRVSKCKGLEYEDYKGRIVPAKTTGPPCNCKRFKCFDGLTELDQINILQRLLDLPSKNDQDLYIQNLIEIHDVKKRRPRKGEDARNVDKMYTYFLLVGNQRTQVCYKAFLSLLSISDKRVKRLRALAKEG</sequence>
<accession>A0A1B6JKH6</accession>
<dbReference type="AlphaFoldDB" id="A0A1B6JKH6"/>
<gene>
    <name evidence="2" type="ORF">g.898</name>
</gene>
<protein>
    <submittedName>
        <fullName evidence="2">Uncharacterized protein</fullName>
    </submittedName>
</protein>
<feature type="region of interest" description="Disordered" evidence="1">
    <location>
        <begin position="1"/>
        <end position="29"/>
    </location>
</feature>
<reference evidence="2" key="1">
    <citation type="submission" date="2015-11" db="EMBL/GenBank/DDBJ databases">
        <title>De novo transcriptome assembly of four potential Pierce s Disease insect vectors from Arizona vineyards.</title>
        <authorList>
            <person name="Tassone E.E."/>
        </authorList>
    </citation>
    <scope>NUCLEOTIDE SEQUENCE</scope>
</reference>
<proteinExistence type="predicted"/>
<name>A0A1B6JKH6_9HEMI</name>
<evidence type="ECO:0000313" key="2">
    <source>
        <dbReference type="EMBL" id="JAS99639.1"/>
    </source>
</evidence>
<evidence type="ECO:0000256" key="1">
    <source>
        <dbReference type="SAM" id="MobiDB-lite"/>
    </source>
</evidence>
<feature type="compositionally biased region" description="Acidic residues" evidence="1">
    <location>
        <begin position="1"/>
        <end position="13"/>
    </location>
</feature>
<organism evidence="2">
    <name type="scientific">Homalodisca liturata</name>
    <dbReference type="NCBI Taxonomy" id="320908"/>
    <lineage>
        <taxon>Eukaryota</taxon>
        <taxon>Metazoa</taxon>
        <taxon>Ecdysozoa</taxon>
        <taxon>Arthropoda</taxon>
        <taxon>Hexapoda</taxon>
        <taxon>Insecta</taxon>
        <taxon>Pterygota</taxon>
        <taxon>Neoptera</taxon>
        <taxon>Paraneoptera</taxon>
        <taxon>Hemiptera</taxon>
        <taxon>Auchenorrhyncha</taxon>
        <taxon>Membracoidea</taxon>
        <taxon>Cicadellidae</taxon>
        <taxon>Cicadellinae</taxon>
        <taxon>Proconiini</taxon>
        <taxon>Homalodisca</taxon>
    </lineage>
</organism>
<dbReference type="PANTHER" id="PTHR10773:SF19">
    <property type="match status" value="1"/>
</dbReference>
<dbReference type="EMBL" id="GECU01008067">
    <property type="protein sequence ID" value="JAS99639.1"/>
    <property type="molecule type" value="Transcribed_RNA"/>
</dbReference>